<keyword evidence="2" id="KW-0732">Signal</keyword>
<dbReference type="EMBL" id="CP098400">
    <property type="protein sequence ID" value="URW79991.1"/>
    <property type="molecule type" value="Genomic_DNA"/>
</dbReference>
<keyword evidence="5" id="KW-1185">Reference proteome</keyword>
<feature type="chain" id="PRO_5039904938" evidence="2">
    <location>
        <begin position="34"/>
        <end position="271"/>
    </location>
</feature>
<accession>A0A9J6ZQU8</accession>
<dbReference type="RefSeq" id="WP_250724103.1">
    <property type="nucleotide sequence ID" value="NZ_CP098400.1"/>
</dbReference>
<dbReference type="KEGG" id="alkq:M9189_01280"/>
<evidence type="ECO:0000259" key="3">
    <source>
        <dbReference type="Pfam" id="PF18935"/>
    </source>
</evidence>
<keyword evidence="1" id="KW-1133">Transmembrane helix</keyword>
<evidence type="ECO:0000256" key="2">
    <source>
        <dbReference type="SAM" id="SignalP"/>
    </source>
</evidence>
<dbReference type="Pfam" id="PF18935">
    <property type="entry name" value="DUF5683"/>
    <property type="match status" value="1"/>
</dbReference>
<keyword evidence="1" id="KW-0812">Transmembrane</keyword>
<feature type="transmembrane region" description="Helical" evidence="1">
    <location>
        <begin position="136"/>
        <end position="155"/>
    </location>
</feature>
<proteinExistence type="predicted"/>
<dbReference type="Proteomes" id="UP001056426">
    <property type="component" value="Chromosome"/>
</dbReference>
<protein>
    <submittedName>
        <fullName evidence="4">DUF5683 domain-containing protein</fullName>
    </submittedName>
</protein>
<reference evidence="4" key="2">
    <citation type="submission" date="2022-06" db="EMBL/GenBank/DDBJ databases">
        <title>Xiashengella guii gen. nov. sp. nov., a bacterium isolated form anaerobic digestion tank.</title>
        <authorList>
            <person name="Huang H."/>
        </authorList>
    </citation>
    <scope>NUCLEOTIDE SEQUENCE</scope>
    <source>
        <strain evidence="4">Ai-910</strain>
    </source>
</reference>
<dbReference type="InterPro" id="IPR043738">
    <property type="entry name" value="DUF5683"/>
</dbReference>
<dbReference type="AlphaFoldDB" id="A0A9J6ZQU8"/>
<feature type="transmembrane region" description="Helical" evidence="1">
    <location>
        <begin position="213"/>
        <end position="231"/>
    </location>
</feature>
<sequence length="271" mass="30349">MSRLLQYWTGQRLKQVRISTLPLLLFCSLSVNAQLVSDKPDVLTGNTAADINVSLTDSVADPAFIVPDSLVPSPAAPLTTDSIGFRVMPGTITTEVPVKIFIDEEYTHSPHKATVYAAVLPGAGQIYNKKYWKLPILYGGIGALVYAINFNTSYYDKYRSAYRDFLIRDPGNTSYDQFIPPGLEIEDVHGPYSDWFKRALQNKKRYYKRSRDLSYIGMAALYVISIIDANVDAHFYDFDISDDLSMRIEPAMVQPVGQTSSSLGLQVKFTF</sequence>
<feature type="domain" description="DUF5683" evidence="3">
    <location>
        <begin position="107"/>
        <end position="271"/>
    </location>
</feature>
<evidence type="ECO:0000256" key="1">
    <source>
        <dbReference type="SAM" id="Phobius"/>
    </source>
</evidence>
<feature type="signal peptide" evidence="2">
    <location>
        <begin position="1"/>
        <end position="33"/>
    </location>
</feature>
<name>A0A9J6ZQU8_9BACT</name>
<reference evidence="4" key="1">
    <citation type="submission" date="2022-05" db="EMBL/GenBank/DDBJ databases">
        <authorList>
            <person name="Sun X."/>
        </authorList>
    </citation>
    <scope>NUCLEOTIDE SEQUENCE</scope>
    <source>
        <strain evidence="4">Ai-910</strain>
    </source>
</reference>
<keyword evidence="1" id="KW-0472">Membrane</keyword>
<evidence type="ECO:0000313" key="5">
    <source>
        <dbReference type="Proteomes" id="UP001056426"/>
    </source>
</evidence>
<gene>
    <name evidence="4" type="ORF">M9189_01280</name>
</gene>
<organism evidence="4 5">
    <name type="scientific">Xiashengella succiniciproducens</name>
    <dbReference type="NCBI Taxonomy" id="2949635"/>
    <lineage>
        <taxon>Bacteria</taxon>
        <taxon>Pseudomonadati</taxon>
        <taxon>Bacteroidota</taxon>
        <taxon>Bacteroidia</taxon>
        <taxon>Marinilabiliales</taxon>
        <taxon>Marinilabiliaceae</taxon>
        <taxon>Xiashengella</taxon>
    </lineage>
</organism>
<evidence type="ECO:0000313" key="4">
    <source>
        <dbReference type="EMBL" id="URW79991.1"/>
    </source>
</evidence>